<dbReference type="Pfam" id="PF07714">
    <property type="entry name" value="PK_Tyr_Ser-Thr"/>
    <property type="match status" value="1"/>
</dbReference>
<reference evidence="2 3" key="1">
    <citation type="submission" date="2012-08" db="EMBL/GenBank/DDBJ databases">
        <title>Oryza genome evolution.</title>
        <authorList>
            <person name="Wing R.A."/>
        </authorList>
    </citation>
    <scope>NUCLEOTIDE SEQUENCE</scope>
</reference>
<dbReference type="Gene3D" id="3.30.200.20">
    <property type="entry name" value="Phosphorylase Kinase, domain 1"/>
    <property type="match status" value="1"/>
</dbReference>
<evidence type="ECO:0000313" key="3">
    <source>
        <dbReference type="Proteomes" id="UP000032180"/>
    </source>
</evidence>
<evidence type="ECO:0000259" key="1">
    <source>
        <dbReference type="Pfam" id="PF07714"/>
    </source>
</evidence>
<reference evidence="2" key="3">
    <citation type="submission" date="2015-04" db="UniProtKB">
        <authorList>
            <consortium name="EnsemblPlants"/>
        </authorList>
    </citation>
    <scope>IDENTIFICATION</scope>
</reference>
<dbReference type="Gramene" id="LPERR05G00450.1">
    <property type="protein sequence ID" value="LPERR05G00450.1"/>
    <property type="gene ID" value="LPERR05G00450"/>
</dbReference>
<dbReference type="HOGENOM" id="CLU_1671854_0_0_1"/>
<keyword evidence="3" id="KW-1185">Reference proteome</keyword>
<dbReference type="Proteomes" id="UP000032180">
    <property type="component" value="Chromosome 5"/>
</dbReference>
<protein>
    <recommendedName>
        <fullName evidence="1">Serine-threonine/tyrosine-protein kinase catalytic domain-containing protein</fullName>
    </recommendedName>
</protein>
<dbReference type="AlphaFoldDB" id="A0A0D9WBU7"/>
<evidence type="ECO:0000313" key="2">
    <source>
        <dbReference type="EnsemblPlants" id="LPERR05G00450.1"/>
    </source>
</evidence>
<dbReference type="InterPro" id="IPR001245">
    <property type="entry name" value="Ser-Thr/Tyr_kinase_cat_dom"/>
</dbReference>
<dbReference type="STRING" id="77586.A0A0D9WBU7"/>
<reference evidence="3" key="2">
    <citation type="submission" date="2013-12" db="EMBL/GenBank/DDBJ databases">
        <authorList>
            <person name="Yu Y."/>
            <person name="Lee S."/>
            <person name="de Baynast K."/>
            <person name="Wissotski M."/>
            <person name="Liu L."/>
            <person name="Talag J."/>
            <person name="Goicoechea J."/>
            <person name="Angelova A."/>
            <person name="Jetty R."/>
            <person name="Kudrna D."/>
            <person name="Golser W."/>
            <person name="Rivera L."/>
            <person name="Zhang J."/>
            <person name="Wing R."/>
        </authorList>
    </citation>
    <scope>NUCLEOTIDE SEQUENCE</scope>
</reference>
<dbReference type="eggNOG" id="KOG1187">
    <property type="taxonomic scope" value="Eukaryota"/>
</dbReference>
<sequence>MGNCMDMTPRVDHNINDGAFFLPLVADFGAEVFFLGQLRHKNLVKLIGYCYEDEHRMLVYEFMSGESLEKHLFKRPPFWKRVTRQTMGSWAWRRRTWPSCPRSPLAAVRQKTSKLVHIKLELSATRLSGGVGYKLRYTPRRQLRAPRSMVASRHSSAR</sequence>
<proteinExistence type="predicted"/>
<feature type="domain" description="Serine-threonine/tyrosine-protein kinase catalytic" evidence="1">
    <location>
        <begin position="26"/>
        <end position="92"/>
    </location>
</feature>
<dbReference type="InterPro" id="IPR050823">
    <property type="entry name" value="Plant_Ser_Thr_Prot_Kinase"/>
</dbReference>
<dbReference type="GO" id="GO:0004672">
    <property type="term" value="F:protein kinase activity"/>
    <property type="evidence" value="ECO:0007669"/>
    <property type="project" value="InterPro"/>
</dbReference>
<dbReference type="EnsemblPlants" id="LPERR05G00450.1">
    <property type="protein sequence ID" value="LPERR05G00450.1"/>
    <property type="gene ID" value="LPERR05G00450"/>
</dbReference>
<name>A0A0D9WBU7_9ORYZ</name>
<dbReference type="SUPFAM" id="SSF56112">
    <property type="entry name" value="Protein kinase-like (PK-like)"/>
    <property type="match status" value="1"/>
</dbReference>
<organism evidence="2 3">
    <name type="scientific">Leersia perrieri</name>
    <dbReference type="NCBI Taxonomy" id="77586"/>
    <lineage>
        <taxon>Eukaryota</taxon>
        <taxon>Viridiplantae</taxon>
        <taxon>Streptophyta</taxon>
        <taxon>Embryophyta</taxon>
        <taxon>Tracheophyta</taxon>
        <taxon>Spermatophyta</taxon>
        <taxon>Magnoliopsida</taxon>
        <taxon>Liliopsida</taxon>
        <taxon>Poales</taxon>
        <taxon>Poaceae</taxon>
        <taxon>BOP clade</taxon>
        <taxon>Oryzoideae</taxon>
        <taxon>Oryzeae</taxon>
        <taxon>Oryzinae</taxon>
        <taxon>Leersia</taxon>
    </lineage>
</organism>
<dbReference type="PANTHER" id="PTHR45621">
    <property type="entry name" value="OS01G0588500 PROTEIN-RELATED"/>
    <property type="match status" value="1"/>
</dbReference>
<accession>A0A0D9WBU7</accession>
<dbReference type="InterPro" id="IPR011009">
    <property type="entry name" value="Kinase-like_dom_sf"/>
</dbReference>